<reference evidence="1" key="1">
    <citation type="submission" date="2020-04" db="EMBL/GenBank/DDBJ databases">
        <authorList>
            <person name="Chiriac C."/>
            <person name="Salcher M."/>
            <person name="Ghai R."/>
            <person name="Kavagutti S V."/>
        </authorList>
    </citation>
    <scope>NUCLEOTIDE SEQUENCE</scope>
</reference>
<sequence length="71" mass="8349">MNLFKLNKDLAVKLNQSFDTLYNMEYMEYSLLLNIINKEIDEKNSENDIFNVSDISDSAPRVNLPDHLRLK</sequence>
<proteinExistence type="predicted"/>
<organism evidence="1">
    <name type="scientific">uncultured Caudovirales phage</name>
    <dbReference type="NCBI Taxonomy" id="2100421"/>
    <lineage>
        <taxon>Viruses</taxon>
        <taxon>Duplodnaviria</taxon>
        <taxon>Heunggongvirae</taxon>
        <taxon>Uroviricota</taxon>
        <taxon>Caudoviricetes</taxon>
        <taxon>Peduoviridae</taxon>
        <taxon>Maltschvirus</taxon>
        <taxon>Maltschvirus maltsch</taxon>
    </lineage>
</organism>
<evidence type="ECO:0000313" key="1">
    <source>
        <dbReference type="EMBL" id="CAB4159282.1"/>
    </source>
</evidence>
<protein>
    <submittedName>
        <fullName evidence="1">Uncharacterized protein</fullName>
    </submittedName>
</protein>
<name>A0A6J5NKP2_9CAUD</name>
<dbReference type="EMBL" id="LR796670">
    <property type="protein sequence ID" value="CAB4159282.1"/>
    <property type="molecule type" value="Genomic_DNA"/>
</dbReference>
<accession>A0A6J5NKP2</accession>
<gene>
    <name evidence="1" type="ORF">UFOVP699_81</name>
</gene>